<dbReference type="AlphaFoldDB" id="A0A2N7S695"/>
<comment type="similarity">
    <text evidence="2">Belongs to the binding-protein-dependent transport system permease family. FecCD subfamily.</text>
</comment>
<evidence type="ECO:0000256" key="4">
    <source>
        <dbReference type="ARBA" id="ARBA00022475"/>
    </source>
</evidence>
<dbReference type="CDD" id="cd06550">
    <property type="entry name" value="TM_ABC_iron-siderophores_like"/>
    <property type="match status" value="1"/>
</dbReference>
<feature type="transmembrane region" description="Helical" evidence="8">
    <location>
        <begin position="136"/>
        <end position="156"/>
    </location>
</feature>
<dbReference type="PANTHER" id="PTHR30472:SF24">
    <property type="entry name" value="FERRIC ENTEROBACTIN TRANSPORT SYSTEM PERMEASE PROTEIN FEPG"/>
    <property type="match status" value="1"/>
</dbReference>
<feature type="transmembrane region" description="Helical" evidence="8">
    <location>
        <begin position="288"/>
        <end position="309"/>
    </location>
</feature>
<evidence type="ECO:0000256" key="5">
    <source>
        <dbReference type="ARBA" id="ARBA00022692"/>
    </source>
</evidence>
<dbReference type="InterPro" id="IPR037294">
    <property type="entry name" value="ABC_BtuC-like"/>
</dbReference>
<keyword evidence="3" id="KW-0813">Transport</keyword>
<reference evidence="10 12" key="2">
    <citation type="submission" date="2019-03" db="EMBL/GenBank/DDBJ databases">
        <title>Glutamicibacter sp. LJH19 genome.</title>
        <authorList>
            <person name="Sinai Borker S."/>
            <person name="Kumar R."/>
        </authorList>
    </citation>
    <scope>NUCLEOTIDE SEQUENCE [LARGE SCALE GENOMIC DNA]</scope>
    <source>
        <strain evidence="10 12">LJH19</strain>
    </source>
</reference>
<evidence type="ECO:0000313" key="12">
    <source>
        <dbReference type="Proteomes" id="UP000297638"/>
    </source>
</evidence>
<feature type="transmembrane region" description="Helical" evidence="8">
    <location>
        <begin position="321"/>
        <end position="342"/>
    </location>
</feature>
<organism evidence="9 11">
    <name type="scientific">Glutamicibacter arilaitensis</name>
    <dbReference type="NCBI Taxonomy" id="256701"/>
    <lineage>
        <taxon>Bacteria</taxon>
        <taxon>Bacillati</taxon>
        <taxon>Actinomycetota</taxon>
        <taxon>Actinomycetes</taxon>
        <taxon>Micrococcales</taxon>
        <taxon>Micrococcaceae</taxon>
        <taxon>Glutamicibacter</taxon>
    </lineage>
</organism>
<dbReference type="InterPro" id="IPR000522">
    <property type="entry name" value="ABC_transptr_permease_BtuC"/>
</dbReference>
<sequence>MSAVDFGPGHRVLRIGRIWLRVQPRQLLLAALLSVLAAALGLYALATGDYTLGLGEVLNTLAGAGEASSQRVVLQWRLPRVLMALLLGAALGASGAIFQSMTRNPLGSPDIIGFNTGAYTGALAVMLVFGGGYFQVALGALAGGLATAAVVYALSFKNGSEGFRLIIVGIAVSAILASANTWLILRSELEDAMSAAIWGAGSLNAIGWDQAIPAAAVALPLALGAMACTRRMRLLELGDDAAVALGINTESSKLSLLVIGVALTALATAAAGPIAFISLAAPQIARRIMGSAGVSLAYSALLGAVLLLASDVLAQRVLENTSLPVGVVTVSIGGVYLIWLLLREARRQ</sequence>
<gene>
    <name evidence="9" type="ORF">CIK84_09130</name>
    <name evidence="10" type="ORF">EXY26_13855</name>
</gene>
<evidence type="ECO:0000256" key="8">
    <source>
        <dbReference type="SAM" id="Phobius"/>
    </source>
</evidence>
<evidence type="ECO:0000256" key="3">
    <source>
        <dbReference type="ARBA" id="ARBA00022448"/>
    </source>
</evidence>
<dbReference type="GO" id="GO:0022857">
    <property type="term" value="F:transmembrane transporter activity"/>
    <property type="evidence" value="ECO:0007669"/>
    <property type="project" value="InterPro"/>
</dbReference>
<dbReference type="GO" id="GO:0005886">
    <property type="term" value="C:plasma membrane"/>
    <property type="evidence" value="ECO:0007669"/>
    <property type="project" value="UniProtKB-SubCell"/>
</dbReference>
<dbReference type="PANTHER" id="PTHR30472">
    <property type="entry name" value="FERRIC ENTEROBACTIN TRANSPORT SYSTEM PERMEASE PROTEIN"/>
    <property type="match status" value="1"/>
</dbReference>
<evidence type="ECO:0000313" key="9">
    <source>
        <dbReference type="EMBL" id="PMQ21671.1"/>
    </source>
</evidence>
<accession>A0A2N7S695</accession>
<dbReference type="Proteomes" id="UP000297638">
    <property type="component" value="Unassembled WGS sequence"/>
</dbReference>
<keyword evidence="5 8" id="KW-0812">Transmembrane</keyword>
<evidence type="ECO:0000256" key="6">
    <source>
        <dbReference type="ARBA" id="ARBA00022989"/>
    </source>
</evidence>
<evidence type="ECO:0000256" key="7">
    <source>
        <dbReference type="ARBA" id="ARBA00023136"/>
    </source>
</evidence>
<comment type="caution">
    <text evidence="9">The sequence shown here is derived from an EMBL/GenBank/DDBJ whole genome shotgun (WGS) entry which is preliminary data.</text>
</comment>
<dbReference type="GO" id="GO:0033214">
    <property type="term" value="P:siderophore-iron import into cell"/>
    <property type="evidence" value="ECO:0007669"/>
    <property type="project" value="TreeGrafter"/>
</dbReference>
<dbReference type="Gene3D" id="1.10.3470.10">
    <property type="entry name" value="ABC transporter involved in vitamin B12 uptake, BtuC"/>
    <property type="match status" value="1"/>
</dbReference>
<evidence type="ECO:0000256" key="1">
    <source>
        <dbReference type="ARBA" id="ARBA00004651"/>
    </source>
</evidence>
<keyword evidence="7 8" id="KW-0472">Membrane</keyword>
<name>A0A2N7S695_9MICC</name>
<feature type="transmembrane region" description="Helical" evidence="8">
    <location>
        <begin position="254"/>
        <end position="281"/>
    </location>
</feature>
<reference evidence="9 11" key="1">
    <citation type="journal article" date="2017" name="Elife">
        <title>Extensive horizontal gene transfer in cheese-associated bacteria.</title>
        <authorList>
            <person name="Bonham K.S."/>
            <person name="Wolfe B.E."/>
            <person name="Dutton R.J."/>
        </authorList>
    </citation>
    <scope>NUCLEOTIDE SEQUENCE [LARGE SCALE GENOMIC DNA]</scope>
    <source>
        <strain evidence="9 11">JB182</strain>
    </source>
</reference>
<dbReference type="EMBL" id="SPDS01000002">
    <property type="protein sequence ID" value="TFH55044.1"/>
    <property type="molecule type" value="Genomic_DNA"/>
</dbReference>
<evidence type="ECO:0000313" key="10">
    <source>
        <dbReference type="EMBL" id="TFH55044.1"/>
    </source>
</evidence>
<feature type="transmembrane region" description="Helical" evidence="8">
    <location>
        <begin position="27"/>
        <end position="46"/>
    </location>
</feature>
<dbReference type="SUPFAM" id="SSF81345">
    <property type="entry name" value="ABC transporter involved in vitamin B12 uptake, BtuC"/>
    <property type="match status" value="1"/>
</dbReference>
<comment type="subcellular location">
    <subcellularLocation>
        <location evidence="1">Cell membrane</location>
        <topology evidence="1">Multi-pass membrane protein</topology>
    </subcellularLocation>
</comment>
<dbReference type="EMBL" id="PNQX01000001">
    <property type="protein sequence ID" value="PMQ21671.1"/>
    <property type="molecule type" value="Genomic_DNA"/>
</dbReference>
<keyword evidence="6 8" id="KW-1133">Transmembrane helix</keyword>
<dbReference type="Pfam" id="PF01032">
    <property type="entry name" value="FecCD"/>
    <property type="match status" value="1"/>
</dbReference>
<evidence type="ECO:0000313" key="11">
    <source>
        <dbReference type="Proteomes" id="UP000235739"/>
    </source>
</evidence>
<proteinExistence type="inferred from homology"/>
<dbReference type="Proteomes" id="UP000235739">
    <property type="component" value="Unassembled WGS sequence"/>
</dbReference>
<keyword evidence="4" id="KW-1003">Cell membrane</keyword>
<feature type="transmembrane region" description="Helical" evidence="8">
    <location>
        <begin position="163"/>
        <end position="185"/>
    </location>
</feature>
<protein>
    <submittedName>
        <fullName evidence="9">Iron ABC transporter permease</fullName>
    </submittedName>
    <submittedName>
        <fullName evidence="10">Iron-enterobactin ABC transporter permease</fullName>
    </submittedName>
</protein>
<feature type="transmembrane region" description="Helical" evidence="8">
    <location>
        <begin position="81"/>
        <end position="99"/>
    </location>
</feature>
<evidence type="ECO:0000256" key="2">
    <source>
        <dbReference type="ARBA" id="ARBA00007935"/>
    </source>
</evidence>
<dbReference type="RefSeq" id="WP_102598151.1">
    <property type="nucleotide sequence ID" value="NZ_JABUYH010000058.1"/>
</dbReference>
<feature type="transmembrane region" description="Helical" evidence="8">
    <location>
        <begin position="111"/>
        <end position="130"/>
    </location>
</feature>
<dbReference type="FunFam" id="1.10.3470.10:FF:000001">
    <property type="entry name" value="Vitamin B12 ABC transporter permease BtuC"/>
    <property type="match status" value="1"/>
</dbReference>